<dbReference type="GO" id="GO:0004364">
    <property type="term" value="F:glutathione transferase activity"/>
    <property type="evidence" value="ECO:0007669"/>
    <property type="project" value="UniProtKB-EC"/>
</dbReference>
<dbReference type="Gene3D" id="1.20.1050.10">
    <property type="match status" value="1"/>
</dbReference>
<dbReference type="GO" id="GO:0005737">
    <property type="term" value="C:cytoplasm"/>
    <property type="evidence" value="ECO:0007669"/>
    <property type="project" value="UniProtKB-ARBA"/>
</dbReference>
<comment type="similarity">
    <text evidence="1">Belongs to the GST superfamily.</text>
</comment>
<dbReference type="EMBL" id="ML996090">
    <property type="protein sequence ID" value="KAF2150222.1"/>
    <property type="molecule type" value="Genomic_DNA"/>
</dbReference>
<evidence type="ECO:0000256" key="2">
    <source>
        <dbReference type="ARBA" id="ARBA00012452"/>
    </source>
</evidence>
<dbReference type="EC" id="2.5.1.18" evidence="2"/>
<protein>
    <recommendedName>
        <fullName evidence="2">glutathione transferase</fullName>
        <ecNumber evidence="2">2.5.1.18</ecNumber>
    </recommendedName>
</protein>
<keyword evidence="3" id="KW-0808">Transferase</keyword>
<sequence length="228" mass="25314">MLIVHHLQRSQSERIVWLCEELHLPYDLRIHKRDVKTFQSPPELKALHPTGAAPIIQDGPLTLAESGAIVEYILTLYDPSRTLSLPPADPDYPNYLYFLHFANGYFQPALLRYGPILRSGGPAPTDVGAGFAKKAFENALRILDDRVKQVEWLAGDKFTAADVMVVTTLTTVRVWLPYSLKGYEGILGYLKRVGERAGFRRAREKGDPGADMCLGEEVVRGGGVPQVG</sequence>
<dbReference type="PANTHER" id="PTHR44051:SF9">
    <property type="entry name" value="GLUTATHIONE S-TRANSFERASE 1"/>
    <property type="match status" value="1"/>
</dbReference>
<dbReference type="InterPro" id="IPR010987">
    <property type="entry name" value="Glutathione-S-Trfase_C-like"/>
</dbReference>
<feature type="domain" description="GST N-terminal" evidence="5">
    <location>
        <begin position="1"/>
        <end position="81"/>
    </location>
</feature>
<evidence type="ECO:0000259" key="6">
    <source>
        <dbReference type="PROSITE" id="PS50405"/>
    </source>
</evidence>
<dbReference type="SFLD" id="SFLDG01150">
    <property type="entry name" value="Main.1:_Beta-like"/>
    <property type="match status" value="1"/>
</dbReference>
<dbReference type="PANTHER" id="PTHR44051">
    <property type="entry name" value="GLUTATHIONE S-TRANSFERASE-RELATED"/>
    <property type="match status" value="1"/>
</dbReference>
<dbReference type="Gene3D" id="3.40.30.10">
    <property type="entry name" value="Glutaredoxin"/>
    <property type="match status" value="1"/>
</dbReference>
<dbReference type="InterPro" id="IPR036249">
    <property type="entry name" value="Thioredoxin-like_sf"/>
</dbReference>
<dbReference type="AlphaFoldDB" id="A0A9P4MEQ6"/>
<dbReference type="InterPro" id="IPR040079">
    <property type="entry name" value="Glutathione_S-Trfase"/>
</dbReference>
<gene>
    <name evidence="7" type="ORF">K461DRAFT_260305</name>
</gene>
<reference evidence="7" key="1">
    <citation type="journal article" date="2020" name="Stud. Mycol.">
        <title>101 Dothideomycetes genomes: a test case for predicting lifestyles and emergence of pathogens.</title>
        <authorList>
            <person name="Haridas S."/>
            <person name="Albert R."/>
            <person name="Binder M."/>
            <person name="Bloem J."/>
            <person name="Labutti K."/>
            <person name="Salamov A."/>
            <person name="Andreopoulos B."/>
            <person name="Baker S."/>
            <person name="Barry K."/>
            <person name="Bills G."/>
            <person name="Bluhm B."/>
            <person name="Cannon C."/>
            <person name="Castanera R."/>
            <person name="Culley D."/>
            <person name="Daum C."/>
            <person name="Ezra D."/>
            <person name="Gonzalez J."/>
            <person name="Henrissat B."/>
            <person name="Kuo A."/>
            <person name="Liang C."/>
            <person name="Lipzen A."/>
            <person name="Lutzoni F."/>
            <person name="Magnuson J."/>
            <person name="Mondo S."/>
            <person name="Nolan M."/>
            <person name="Ohm R."/>
            <person name="Pangilinan J."/>
            <person name="Park H.-J."/>
            <person name="Ramirez L."/>
            <person name="Alfaro M."/>
            <person name="Sun H."/>
            <person name="Tritt A."/>
            <person name="Yoshinaga Y."/>
            <person name="Zwiers L.-H."/>
            <person name="Turgeon B."/>
            <person name="Goodwin S."/>
            <person name="Spatafora J."/>
            <person name="Crous P."/>
            <person name="Grigoriev I."/>
        </authorList>
    </citation>
    <scope>NUCLEOTIDE SEQUENCE</scope>
    <source>
        <strain evidence="7">CBS 260.36</strain>
    </source>
</reference>
<dbReference type="InterPro" id="IPR004045">
    <property type="entry name" value="Glutathione_S-Trfase_N"/>
</dbReference>
<dbReference type="Proteomes" id="UP000799439">
    <property type="component" value="Unassembled WGS sequence"/>
</dbReference>
<dbReference type="SUPFAM" id="SSF52833">
    <property type="entry name" value="Thioredoxin-like"/>
    <property type="match status" value="1"/>
</dbReference>
<evidence type="ECO:0000313" key="7">
    <source>
        <dbReference type="EMBL" id="KAF2150222.1"/>
    </source>
</evidence>
<dbReference type="PROSITE" id="PS50404">
    <property type="entry name" value="GST_NTER"/>
    <property type="match status" value="1"/>
</dbReference>
<accession>A0A9P4MEQ6</accession>
<organism evidence="7 8">
    <name type="scientific">Myriangium duriaei CBS 260.36</name>
    <dbReference type="NCBI Taxonomy" id="1168546"/>
    <lineage>
        <taxon>Eukaryota</taxon>
        <taxon>Fungi</taxon>
        <taxon>Dikarya</taxon>
        <taxon>Ascomycota</taxon>
        <taxon>Pezizomycotina</taxon>
        <taxon>Dothideomycetes</taxon>
        <taxon>Dothideomycetidae</taxon>
        <taxon>Myriangiales</taxon>
        <taxon>Myriangiaceae</taxon>
        <taxon>Myriangium</taxon>
    </lineage>
</organism>
<dbReference type="Pfam" id="PF13410">
    <property type="entry name" value="GST_C_2"/>
    <property type="match status" value="1"/>
</dbReference>
<feature type="domain" description="GST C-terminal" evidence="6">
    <location>
        <begin position="88"/>
        <end position="212"/>
    </location>
</feature>
<evidence type="ECO:0000256" key="1">
    <source>
        <dbReference type="ARBA" id="ARBA00007409"/>
    </source>
</evidence>
<dbReference type="PROSITE" id="PS50405">
    <property type="entry name" value="GST_CTER"/>
    <property type="match status" value="1"/>
</dbReference>
<evidence type="ECO:0000256" key="3">
    <source>
        <dbReference type="ARBA" id="ARBA00022679"/>
    </source>
</evidence>
<dbReference type="FunFam" id="3.40.30.10:FF:000156">
    <property type="entry name" value="Glutathione S-transferase 1"/>
    <property type="match status" value="1"/>
</dbReference>
<dbReference type="SFLD" id="SFLDS00019">
    <property type="entry name" value="Glutathione_Transferase_(cytos"/>
    <property type="match status" value="1"/>
</dbReference>
<comment type="caution">
    <text evidence="7">The sequence shown here is derived from an EMBL/GenBank/DDBJ whole genome shotgun (WGS) entry which is preliminary data.</text>
</comment>
<proteinExistence type="inferred from homology"/>
<dbReference type="Pfam" id="PF13417">
    <property type="entry name" value="GST_N_3"/>
    <property type="match status" value="1"/>
</dbReference>
<name>A0A9P4MEQ6_9PEZI</name>
<dbReference type="SFLD" id="SFLDG00358">
    <property type="entry name" value="Main_(cytGST)"/>
    <property type="match status" value="1"/>
</dbReference>
<keyword evidence="8" id="KW-1185">Reference proteome</keyword>
<evidence type="ECO:0000256" key="4">
    <source>
        <dbReference type="ARBA" id="ARBA00047960"/>
    </source>
</evidence>
<evidence type="ECO:0000313" key="8">
    <source>
        <dbReference type="Proteomes" id="UP000799439"/>
    </source>
</evidence>
<dbReference type="CDD" id="cd03046">
    <property type="entry name" value="GST_N_GTT1_like"/>
    <property type="match status" value="1"/>
</dbReference>
<dbReference type="InterPro" id="IPR036282">
    <property type="entry name" value="Glutathione-S-Trfase_C_sf"/>
</dbReference>
<dbReference type="OrthoDB" id="2309723at2759"/>
<dbReference type="SUPFAM" id="SSF47616">
    <property type="entry name" value="GST C-terminal domain-like"/>
    <property type="match status" value="1"/>
</dbReference>
<dbReference type="GO" id="GO:0004602">
    <property type="term" value="F:glutathione peroxidase activity"/>
    <property type="evidence" value="ECO:0007669"/>
    <property type="project" value="UniProtKB-ARBA"/>
</dbReference>
<evidence type="ECO:0000259" key="5">
    <source>
        <dbReference type="PROSITE" id="PS50404"/>
    </source>
</evidence>
<comment type="catalytic activity">
    <reaction evidence="4">
        <text>RX + glutathione = an S-substituted glutathione + a halide anion + H(+)</text>
        <dbReference type="Rhea" id="RHEA:16437"/>
        <dbReference type="ChEBI" id="CHEBI:15378"/>
        <dbReference type="ChEBI" id="CHEBI:16042"/>
        <dbReference type="ChEBI" id="CHEBI:17792"/>
        <dbReference type="ChEBI" id="CHEBI:57925"/>
        <dbReference type="ChEBI" id="CHEBI:90779"/>
        <dbReference type="EC" id="2.5.1.18"/>
    </reaction>
</comment>